<dbReference type="AlphaFoldDB" id="A0A0P7B8K3"/>
<evidence type="ECO:0000313" key="6">
    <source>
        <dbReference type="EMBL" id="KPM36821.1"/>
    </source>
</evidence>
<dbReference type="SUPFAM" id="SSF52096">
    <property type="entry name" value="ClpP/crotonase"/>
    <property type="match status" value="1"/>
</dbReference>
<evidence type="ECO:0000256" key="2">
    <source>
        <dbReference type="ARBA" id="ARBA00005005"/>
    </source>
</evidence>
<protein>
    <recommendedName>
        <fullName evidence="8">3,2-trans-enoyl-CoA isomerase</fullName>
    </recommendedName>
</protein>
<dbReference type="InterPro" id="IPR001753">
    <property type="entry name" value="Enoyl-CoA_hydra/iso"/>
</dbReference>
<dbReference type="GO" id="GO:0005782">
    <property type="term" value="C:peroxisomal matrix"/>
    <property type="evidence" value="ECO:0007669"/>
    <property type="project" value="TreeGrafter"/>
</dbReference>
<evidence type="ECO:0008006" key="8">
    <source>
        <dbReference type="Google" id="ProtNLM"/>
    </source>
</evidence>
<dbReference type="CDD" id="cd06558">
    <property type="entry name" value="crotonase-like"/>
    <property type="match status" value="1"/>
</dbReference>
<dbReference type="GO" id="GO:0006635">
    <property type="term" value="P:fatty acid beta-oxidation"/>
    <property type="evidence" value="ECO:0007669"/>
    <property type="project" value="TreeGrafter"/>
</dbReference>
<dbReference type="FunFam" id="3.90.226.10:FF:000048">
    <property type="entry name" value="3,2-trans-enoyl-CoA isomerase"/>
    <property type="match status" value="1"/>
</dbReference>
<name>A0A0P7B8K3_9HYPO</name>
<dbReference type="Proteomes" id="UP000050424">
    <property type="component" value="Unassembled WGS sequence"/>
</dbReference>
<comment type="similarity">
    <text evidence="3">Belongs to the enoyl-CoA hydratase/isomerase family.</text>
</comment>
<dbReference type="PANTHER" id="PTHR43684">
    <property type="match status" value="1"/>
</dbReference>
<comment type="caution">
    <text evidence="6">The sequence shown here is derived from an EMBL/GenBank/DDBJ whole genome shotgun (WGS) entry which is preliminary data.</text>
</comment>
<comment type="pathway">
    <text evidence="2">Lipid metabolism; fatty acid beta-oxidation.</text>
</comment>
<dbReference type="STRING" id="78410.A0A0P7B8K3"/>
<proteinExistence type="inferred from homology"/>
<dbReference type="GO" id="GO:0004165">
    <property type="term" value="F:delta(3)-delta(2)-enoyl-CoA isomerase activity"/>
    <property type="evidence" value="ECO:0007669"/>
    <property type="project" value="UniProtKB-ARBA"/>
</dbReference>
<keyword evidence="7" id="KW-1185">Reference proteome</keyword>
<evidence type="ECO:0000256" key="1">
    <source>
        <dbReference type="ARBA" id="ARBA00004275"/>
    </source>
</evidence>
<evidence type="ECO:0000313" key="7">
    <source>
        <dbReference type="Proteomes" id="UP000050424"/>
    </source>
</evidence>
<dbReference type="PANTHER" id="PTHR43684:SF1">
    <property type="entry name" value="ENOYL-COA DELTA ISOMERASE 2"/>
    <property type="match status" value="1"/>
</dbReference>
<dbReference type="Gene3D" id="3.90.226.10">
    <property type="entry name" value="2-enoyl-CoA Hydratase, Chain A, domain 1"/>
    <property type="match status" value="1"/>
</dbReference>
<keyword evidence="5" id="KW-0413">Isomerase</keyword>
<sequence length="272" mass="30190">MSAESVINLEYRGRVAVLTIDNESKLNSLSQEQYYDLAQKMREIATHDEVFITVLLGKGRYFSAGADVSLAQNSPTEGPELHRHWLQFFATNNLNITHAFATHPKVLVVGLNGPVIGLTAALIAFADFIYAAPHTFLLTPFSSLGLVAEGGSSRALVTRLGIAKANEALIMSRRLSAQDLERCGFVNAIFDVAKGEDDKFRARVMKEVDERLGEHLIGESLIGIKKLIRRPEMDILHTQNVHEVFAGVERFMKGVPQEEFYKIATGAKRHKL</sequence>
<accession>A0A0P7B8K3</accession>
<evidence type="ECO:0000256" key="3">
    <source>
        <dbReference type="ARBA" id="ARBA00005254"/>
    </source>
</evidence>
<organism evidence="6 7">
    <name type="scientific">Neonectria ditissima</name>
    <dbReference type="NCBI Taxonomy" id="78410"/>
    <lineage>
        <taxon>Eukaryota</taxon>
        <taxon>Fungi</taxon>
        <taxon>Dikarya</taxon>
        <taxon>Ascomycota</taxon>
        <taxon>Pezizomycotina</taxon>
        <taxon>Sordariomycetes</taxon>
        <taxon>Hypocreomycetidae</taxon>
        <taxon>Hypocreales</taxon>
        <taxon>Nectriaceae</taxon>
        <taxon>Neonectria</taxon>
    </lineage>
</organism>
<reference evidence="6 7" key="1">
    <citation type="submission" date="2015-09" db="EMBL/GenBank/DDBJ databases">
        <title>Draft genome of a European isolate of the apple canker pathogen Neonectria ditissima.</title>
        <authorList>
            <person name="Gomez-Cortecero A."/>
            <person name="Harrison R.J."/>
            <person name="Armitage A.D."/>
        </authorList>
    </citation>
    <scope>NUCLEOTIDE SEQUENCE [LARGE SCALE GENOMIC DNA]</scope>
    <source>
        <strain evidence="6 7">R09/05</strain>
    </source>
</reference>
<evidence type="ECO:0000256" key="5">
    <source>
        <dbReference type="ARBA" id="ARBA00023235"/>
    </source>
</evidence>
<dbReference type="OrthoDB" id="448450at2759"/>
<gene>
    <name evidence="6" type="ORF">AK830_g9763</name>
</gene>
<dbReference type="InterPro" id="IPR051053">
    <property type="entry name" value="ECH/Chromodomain_protein"/>
</dbReference>
<comment type="subcellular location">
    <subcellularLocation>
        <location evidence="1">Peroxisome</location>
    </subcellularLocation>
</comment>
<keyword evidence="4" id="KW-0576">Peroxisome</keyword>
<evidence type="ECO:0000256" key="4">
    <source>
        <dbReference type="ARBA" id="ARBA00023140"/>
    </source>
</evidence>
<dbReference type="Pfam" id="PF00378">
    <property type="entry name" value="ECH_1"/>
    <property type="match status" value="1"/>
</dbReference>
<dbReference type="InterPro" id="IPR029045">
    <property type="entry name" value="ClpP/crotonase-like_dom_sf"/>
</dbReference>
<dbReference type="EMBL" id="LKCW01000189">
    <property type="protein sequence ID" value="KPM36821.1"/>
    <property type="molecule type" value="Genomic_DNA"/>
</dbReference>